<dbReference type="Pfam" id="PF21010">
    <property type="entry name" value="HA2_C"/>
    <property type="match status" value="1"/>
</dbReference>
<dbReference type="InterPro" id="IPR011709">
    <property type="entry name" value="DEAD-box_helicase_OB_fold"/>
</dbReference>
<dbReference type="FunFam" id="1.20.120.1080:FF:000001">
    <property type="entry name" value="Pre-mRNA-splicing factor ATP-dependent RNA helicase"/>
    <property type="match status" value="1"/>
</dbReference>
<feature type="domain" description="Helicase C-terminal" evidence="13">
    <location>
        <begin position="644"/>
        <end position="820"/>
    </location>
</feature>
<organism evidence="14 15">
    <name type="scientific">Eremothecium gossypii (strain ATCC 10895 / CBS 109.51 / FGSC 9923 / NRRL Y-1056)</name>
    <name type="common">Yeast</name>
    <name type="synonym">Ashbya gossypii</name>
    <dbReference type="NCBI Taxonomy" id="284811"/>
    <lineage>
        <taxon>Eukaryota</taxon>
        <taxon>Fungi</taxon>
        <taxon>Dikarya</taxon>
        <taxon>Ascomycota</taxon>
        <taxon>Saccharomycotina</taxon>
        <taxon>Saccharomycetes</taxon>
        <taxon>Saccharomycetales</taxon>
        <taxon>Saccharomycetaceae</taxon>
        <taxon>Eremothecium</taxon>
    </lineage>
</organism>
<evidence type="ECO:0000256" key="4">
    <source>
        <dbReference type="ARBA" id="ARBA00022741"/>
    </source>
</evidence>
<dbReference type="FunFam" id="3.40.50.300:FF:000191">
    <property type="entry name" value="Pre-mRNA-splicing factor ATP-dependent RNA helicase"/>
    <property type="match status" value="1"/>
</dbReference>
<dbReference type="InterPro" id="IPR014001">
    <property type="entry name" value="Helicase_ATP-bd"/>
</dbReference>
<dbReference type="EC" id="3.6.4.13" evidence="2"/>
<dbReference type="KEGG" id="ago:AGOS_AAR020W"/>
<evidence type="ECO:0000256" key="9">
    <source>
        <dbReference type="ARBA" id="ARBA00023242"/>
    </source>
</evidence>
<evidence type="ECO:0000256" key="10">
    <source>
        <dbReference type="ARBA" id="ARBA00047984"/>
    </source>
</evidence>
<keyword evidence="8" id="KW-0508">mRNA splicing</keyword>
<dbReference type="PROSITE" id="PS51192">
    <property type="entry name" value="HELICASE_ATP_BIND_1"/>
    <property type="match status" value="1"/>
</dbReference>
<dbReference type="InterPro" id="IPR048333">
    <property type="entry name" value="HA2_WH"/>
</dbReference>
<evidence type="ECO:0000259" key="11">
    <source>
        <dbReference type="PROSITE" id="PS50126"/>
    </source>
</evidence>
<dbReference type="GeneID" id="4618788"/>
<dbReference type="InterPro" id="IPR027417">
    <property type="entry name" value="P-loop_NTPase"/>
</dbReference>
<evidence type="ECO:0000313" key="14">
    <source>
        <dbReference type="EMBL" id="AAS50385.2"/>
    </source>
</evidence>
<dbReference type="GO" id="GO:0003723">
    <property type="term" value="F:RNA binding"/>
    <property type="evidence" value="ECO:0000318"/>
    <property type="project" value="GO_Central"/>
</dbReference>
<dbReference type="InParanoid" id="Q75EQ9"/>
<dbReference type="Gene3D" id="1.20.120.1080">
    <property type="match status" value="1"/>
</dbReference>
<dbReference type="SMART" id="SM00487">
    <property type="entry name" value="DEXDc"/>
    <property type="match status" value="1"/>
</dbReference>
<protein>
    <recommendedName>
        <fullName evidence="2">RNA helicase</fullName>
        <ecNumber evidence="2">3.6.4.13</ecNumber>
    </recommendedName>
</protein>
<evidence type="ECO:0000259" key="13">
    <source>
        <dbReference type="PROSITE" id="PS51194"/>
    </source>
</evidence>
<keyword evidence="5" id="KW-0378">Hydrolase</keyword>
<evidence type="ECO:0000259" key="12">
    <source>
        <dbReference type="PROSITE" id="PS51192"/>
    </source>
</evidence>
<evidence type="ECO:0000256" key="5">
    <source>
        <dbReference type="ARBA" id="ARBA00022801"/>
    </source>
</evidence>
<dbReference type="FunFam" id="2.40.50.140:FF:000061">
    <property type="entry name" value="ATP-dependent RNA helicase DHX8"/>
    <property type="match status" value="1"/>
</dbReference>
<dbReference type="InterPro" id="IPR002464">
    <property type="entry name" value="DNA/RNA_helicase_DEAH_CS"/>
</dbReference>
<dbReference type="eggNOG" id="KOG0922">
    <property type="taxonomic scope" value="Eukaryota"/>
</dbReference>
<dbReference type="EMBL" id="AE016814">
    <property type="protein sequence ID" value="AAS50385.2"/>
    <property type="molecule type" value="Genomic_DNA"/>
</dbReference>
<evidence type="ECO:0000256" key="6">
    <source>
        <dbReference type="ARBA" id="ARBA00022806"/>
    </source>
</evidence>
<dbReference type="PANTHER" id="PTHR18934">
    <property type="entry name" value="ATP-DEPENDENT RNA HELICASE"/>
    <property type="match status" value="1"/>
</dbReference>
<dbReference type="CDD" id="cd05684">
    <property type="entry name" value="S1_DHX8_helicase"/>
    <property type="match status" value="1"/>
</dbReference>
<dbReference type="InterPro" id="IPR003029">
    <property type="entry name" value="S1_domain"/>
</dbReference>
<proteinExistence type="predicted"/>
<dbReference type="AlphaFoldDB" id="Q75EQ9"/>
<gene>
    <name evidence="14" type="ORF">AGOS_AAR020W</name>
</gene>
<dbReference type="GO" id="GO:0071007">
    <property type="term" value="C:U2-type catalytic step 2 spliceosome"/>
    <property type="evidence" value="ECO:0007669"/>
    <property type="project" value="EnsemblFungi"/>
</dbReference>
<dbReference type="SUPFAM" id="SSF50249">
    <property type="entry name" value="Nucleic acid-binding proteins"/>
    <property type="match status" value="1"/>
</dbReference>
<evidence type="ECO:0000256" key="1">
    <source>
        <dbReference type="ARBA" id="ARBA00004123"/>
    </source>
</evidence>
<dbReference type="InterPro" id="IPR049621">
    <property type="entry name" value="S1_DHX8_helicase"/>
</dbReference>
<dbReference type="GO" id="GO:0000390">
    <property type="term" value="P:spliceosomal complex disassembly"/>
    <property type="evidence" value="ECO:0007669"/>
    <property type="project" value="EnsemblFungi"/>
</dbReference>
<dbReference type="FunFam" id="3.40.50.300:FF:000007">
    <property type="entry name" value="Pre-mRNA-splicing factor ATP-dependent RNA helicase"/>
    <property type="match status" value="1"/>
</dbReference>
<keyword evidence="7" id="KW-0067">ATP-binding</keyword>
<dbReference type="CDD" id="cd18791">
    <property type="entry name" value="SF2_C_RHA"/>
    <property type="match status" value="1"/>
</dbReference>
<keyword evidence="15" id="KW-1185">Reference proteome</keyword>
<dbReference type="HOGENOM" id="CLU_001832_2_4_1"/>
<dbReference type="GO" id="GO:0000386">
    <property type="term" value="F:second spliceosomal transesterification activity"/>
    <property type="evidence" value="ECO:0007669"/>
    <property type="project" value="EnsemblFungi"/>
</dbReference>
<dbReference type="GO" id="GO:0000974">
    <property type="term" value="C:Prp19 complex"/>
    <property type="evidence" value="ECO:0007669"/>
    <property type="project" value="EnsemblFungi"/>
</dbReference>
<dbReference type="Gene3D" id="3.40.50.300">
    <property type="entry name" value="P-loop containing nucleotide triphosphate hydrolases"/>
    <property type="match status" value="2"/>
</dbReference>
<dbReference type="GO" id="GO:0003724">
    <property type="term" value="F:RNA helicase activity"/>
    <property type="evidence" value="ECO:0000318"/>
    <property type="project" value="GO_Central"/>
</dbReference>
<keyword evidence="6" id="KW-0347">Helicase</keyword>
<comment type="catalytic activity">
    <reaction evidence="10">
        <text>ATP + H2O = ADP + phosphate + H(+)</text>
        <dbReference type="Rhea" id="RHEA:13065"/>
        <dbReference type="ChEBI" id="CHEBI:15377"/>
        <dbReference type="ChEBI" id="CHEBI:15378"/>
        <dbReference type="ChEBI" id="CHEBI:30616"/>
        <dbReference type="ChEBI" id="CHEBI:43474"/>
        <dbReference type="ChEBI" id="CHEBI:456216"/>
        <dbReference type="EC" id="3.6.4.13"/>
    </reaction>
</comment>
<evidence type="ECO:0000256" key="3">
    <source>
        <dbReference type="ARBA" id="ARBA00022664"/>
    </source>
</evidence>
<dbReference type="Pfam" id="PF07717">
    <property type="entry name" value="OB_NTP_bind"/>
    <property type="match status" value="1"/>
</dbReference>
<dbReference type="Pfam" id="PF04408">
    <property type="entry name" value="WHD_HA2"/>
    <property type="match status" value="1"/>
</dbReference>
<accession>Q75EQ9</accession>
<dbReference type="GO" id="GO:0000350">
    <property type="term" value="P:generation of catalytic spliceosome for second transesterification step"/>
    <property type="evidence" value="ECO:0007669"/>
    <property type="project" value="EnsemblFungi"/>
</dbReference>
<sequence>MSAVEKEILRILDIDDTVVSEFVLNIYAQSDDIQSFKKQLLDLDVGIDEARTDELYCCIEKHKGQIPGDGDASGTTNELQQLLKAELGVDDPVVAEYVADIYSKHKSLTKFHEKLSEIDSGLSSASIFKIHKLLRQTCPTGEKTEAPKADVSALCLPNREARWDDIRGEGFMEPELDVTPIEGKIYRAVIRNIKPFGCFARVLGTKRSCEGLIHISQLSHSRVGSPNDVVSVGDHVYVKITKVQDNGKLSLSMREVDQATGQTATVNRGRSDERTVYRRQLSSPERWEIRQMIQSGVSSIDDYPELKEELSHLQQQTQVAGSKHSNESDELIDVELNTEHEPKFLSGHTATAKKPELPTIVKLPKGSLNNTAMTGSKLLQEHRQEKLALQKSTDKKERLLRELDDSGHKKKAFEDKQRALTAWERKRMAEKVTYGKRTNLSIKQQRESLPVFKMRETLVSAIRDNQFLVIVGETGSGKTTQITQYLDEEGFSVGGMIGCTQPRRVAAVSVAKRVSEEMGCKLGEDVGYTIRFEDQTSRKTRIKYMTDGMLQVEALLDPTMSRYSVIMLDEAHERTVSTDVLFSLLKQAALKRPDLRVIVTSATLDSEKFSKYFLDCPVIKISGKTFPVDVIYSETPQLDYIEAALDTVMEIHINESPGDILVFLTGQEEIDACCEILYERVQALKETIQELLILPVYSALPSEVQSKIFEPTPKGSRKVIFATNIAETSITIDGIYYVVDPGYAKLNIYNPKIGIEQLVVSPISQSQADQRKGRAGRTGPGKCYRLFTEAAFHREMVPNSVPEIQRQNLEHTILMLKAMGINDLLNFDFMDPPPRSSMVHALEALYNLQALDEDGYLTQLGKRMSQFPMEPALSKSLIASVEQGCSDEILTIIAMLSVQNVFYRPKDKIQEADNRKARFHHPFGDHLTLLNIYNRWQENNFSKSFCAENFLHERHLRRAKDVKEQLKRIFKNLDLPIRSCHGNVDLIRKTLVSGFFRNAAKRDPQVGYKTIVDETAVSIHPSSCLFGKECDYVIYHSLVLTSKEYMSQVTLIDPKWLMENAPHFYKLSDPSGEKQKRLKIVPLHNRFSKDQDSWRLSSIRQSKERALGIKR</sequence>
<comment type="subcellular location">
    <subcellularLocation>
        <location evidence="1">Nucleus</location>
    </subcellularLocation>
</comment>
<dbReference type="GO" id="GO:0016787">
    <property type="term" value="F:hydrolase activity"/>
    <property type="evidence" value="ECO:0007669"/>
    <property type="project" value="UniProtKB-KW"/>
</dbReference>
<dbReference type="InterPro" id="IPR007502">
    <property type="entry name" value="Helicase-assoc_dom"/>
</dbReference>
<keyword evidence="9" id="KW-0539">Nucleus</keyword>
<evidence type="ECO:0000256" key="8">
    <source>
        <dbReference type="ARBA" id="ARBA00023187"/>
    </source>
</evidence>
<keyword evidence="4" id="KW-0547">Nucleotide-binding</keyword>
<evidence type="ECO:0000256" key="7">
    <source>
        <dbReference type="ARBA" id="ARBA00022840"/>
    </source>
</evidence>
<dbReference type="InterPro" id="IPR011545">
    <property type="entry name" value="DEAD/DEAH_box_helicase_dom"/>
</dbReference>
<keyword evidence="3" id="KW-0507">mRNA processing</keyword>
<dbReference type="STRING" id="284811.Q75EQ9"/>
<dbReference type="Pfam" id="PF00271">
    <property type="entry name" value="Helicase_C"/>
    <property type="match status" value="1"/>
</dbReference>
<dbReference type="PROSITE" id="PS00690">
    <property type="entry name" value="DEAH_ATP_HELICASE"/>
    <property type="match status" value="1"/>
</dbReference>
<dbReference type="Pfam" id="PF00270">
    <property type="entry name" value="DEAD"/>
    <property type="match status" value="1"/>
</dbReference>
<name>Q75EQ9_EREGS</name>
<dbReference type="PANTHER" id="PTHR18934:SF85">
    <property type="entry name" value="ATP-DEPENDENT RNA HELICASE DHX8"/>
    <property type="match status" value="1"/>
</dbReference>
<feature type="domain" description="S1 motif" evidence="11">
    <location>
        <begin position="183"/>
        <end position="254"/>
    </location>
</feature>
<reference evidence="15" key="2">
    <citation type="journal article" date="2013" name="G3 (Bethesda)">
        <title>Genomes of Ashbya fungi isolated from insects reveal four mating-type loci, numerous translocations, lack of transposons, and distinct gene duplications.</title>
        <authorList>
            <person name="Dietrich F.S."/>
            <person name="Voegeli S."/>
            <person name="Kuo S."/>
            <person name="Philippsen P."/>
        </authorList>
    </citation>
    <scope>GENOME REANNOTATION</scope>
    <source>
        <strain evidence="15">ATCC 10895 / CBS 109.51 / FGSC 9923 / NRRL Y-1056</strain>
    </source>
</reference>
<feature type="domain" description="Helicase ATP-binding" evidence="12">
    <location>
        <begin position="459"/>
        <end position="622"/>
    </location>
</feature>
<dbReference type="SMART" id="SM00490">
    <property type="entry name" value="HELICc"/>
    <property type="match status" value="1"/>
</dbReference>
<dbReference type="InterPro" id="IPR001650">
    <property type="entry name" value="Helicase_C-like"/>
</dbReference>
<dbReference type="SUPFAM" id="SSF52540">
    <property type="entry name" value="P-loop containing nucleoside triphosphate hydrolases"/>
    <property type="match status" value="1"/>
</dbReference>
<dbReference type="Proteomes" id="UP000000591">
    <property type="component" value="Chromosome I"/>
</dbReference>
<dbReference type="GO" id="GO:0000398">
    <property type="term" value="P:mRNA splicing, via spliceosome"/>
    <property type="evidence" value="ECO:0000318"/>
    <property type="project" value="GO_Central"/>
</dbReference>
<dbReference type="InterPro" id="IPR012340">
    <property type="entry name" value="NA-bd_OB-fold"/>
</dbReference>
<dbReference type="OrthoDB" id="10253254at2759"/>
<reference evidence="14 15" key="1">
    <citation type="journal article" date="2004" name="Science">
        <title>The Ashbya gossypii genome as a tool for mapping the ancient Saccharomyces cerevisiae genome.</title>
        <authorList>
            <person name="Dietrich F.S."/>
            <person name="Voegeli S."/>
            <person name="Brachat S."/>
            <person name="Lerch A."/>
            <person name="Gates K."/>
            <person name="Steiner S."/>
            <person name="Mohr C."/>
            <person name="Pohlmann R."/>
            <person name="Luedi P."/>
            <person name="Choi S."/>
            <person name="Wing R.A."/>
            <person name="Flavier A."/>
            <person name="Gaffney T.D."/>
            <person name="Philippsen P."/>
        </authorList>
    </citation>
    <scope>NUCLEOTIDE SEQUENCE [LARGE SCALE GENOMIC DNA]</scope>
    <source>
        <strain evidence="15">ATCC 10895 / CBS 109.51 / FGSC 9923 / NRRL Y-1056</strain>
    </source>
</reference>
<dbReference type="Gene3D" id="2.40.50.140">
    <property type="entry name" value="Nucleic acid-binding proteins"/>
    <property type="match status" value="1"/>
</dbReference>
<dbReference type="PROSITE" id="PS50126">
    <property type="entry name" value="S1"/>
    <property type="match status" value="1"/>
</dbReference>
<dbReference type="OMA" id="MKEVDQV"/>
<dbReference type="SMART" id="SM00847">
    <property type="entry name" value="HA2"/>
    <property type="match status" value="1"/>
</dbReference>
<dbReference type="SMART" id="SM00316">
    <property type="entry name" value="S1"/>
    <property type="match status" value="1"/>
</dbReference>
<dbReference type="Pfam" id="PF00575">
    <property type="entry name" value="S1"/>
    <property type="match status" value="1"/>
</dbReference>
<dbReference type="RefSeq" id="NP_982561.2">
    <property type="nucleotide sequence ID" value="NM_207914.2"/>
</dbReference>
<dbReference type="GO" id="GO:0071021">
    <property type="term" value="C:U2-type post-spliceosomal complex"/>
    <property type="evidence" value="ECO:0007669"/>
    <property type="project" value="EnsemblFungi"/>
</dbReference>
<evidence type="ECO:0000313" key="15">
    <source>
        <dbReference type="Proteomes" id="UP000000591"/>
    </source>
</evidence>
<dbReference type="PROSITE" id="PS51194">
    <property type="entry name" value="HELICASE_CTER"/>
    <property type="match status" value="1"/>
</dbReference>
<dbReference type="FunCoup" id="Q75EQ9">
    <property type="interactions" value="811"/>
</dbReference>
<evidence type="ECO:0000256" key="2">
    <source>
        <dbReference type="ARBA" id="ARBA00012552"/>
    </source>
</evidence>
<dbReference type="GO" id="GO:0071013">
    <property type="term" value="C:catalytic step 2 spliceosome"/>
    <property type="evidence" value="ECO:0000318"/>
    <property type="project" value="GO_Central"/>
</dbReference>
<dbReference type="GO" id="GO:0005524">
    <property type="term" value="F:ATP binding"/>
    <property type="evidence" value="ECO:0007669"/>
    <property type="project" value="UniProtKB-KW"/>
</dbReference>